<evidence type="ECO:0000313" key="3">
    <source>
        <dbReference type="Proteomes" id="UP000800094"/>
    </source>
</evidence>
<reference evidence="2" key="1">
    <citation type="journal article" date="2020" name="Stud. Mycol.">
        <title>101 Dothideomycetes genomes: a test case for predicting lifestyles and emergence of pathogens.</title>
        <authorList>
            <person name="Haridas S."/>
            <person name="Albert R."/>
            <person name="Binder M."/>
            <person name="Bloem J."/>
            <person name="Labutti K."/>
            <person name="Salamov A."/>
            <person name="Andreopoulos B."/>
            <person name="Baker S."/>
            <person name="Barry K."/>
            <person name="Bills G."/>
            <person name="Bluhm B."/>
            <person name="Cannon C."/>
            <person name="Castanera R."/>
            <person name="Culley D."/>
            <person name="Daum C."/>
            <person name="Ezra D."/>
            <person name="Gonzalez J."/>
            <person name="Henrissat B."/>
            <person name="Kuo A."/>
            <person name="Liang C."/>
            <person name="Lipzen A."/>
            <person name="Lutzoni F."/>
            <person name="Magnuson J."/>
            <person name="Mondo S."/>
            <person name="Nolan M."/>
            <person name="Ohm R."/>
            <person name="Pangilinan J."/>
            <person name="Park H.-J."/>
            <person name="Ramirez L."/>
            <person name="Alfaro M."/>
            <person name="Sun H."/>
            <person name="Tritt A."/>
            <person name="Yoshinaga Y."/>
            <person name="Zwiers L.-H."/>
            <person name="Turgeon B."/>
            <person name="Goodwin S."/>
            <person name="Spatafora J."/>
            <person name="Crous P."/>
            <person name="Grigoriev I."/>
        </authorList>
    </citation>
    <scope>NUCLEOTIDE SEQUENCE</scope>
    <source>
        <strain evidence="2">CBS 122368</strain>
    </source>
</reference>
<dbReference type="Proteomes" id="UP000800094">
    <property type="component" value="Unassembled WGS sequence"/>
</dbReference>
<proteinExistence type="predicted"/>
<feature type="region of interest" description="Disordered" evidence="1">
    <location>
        <begin position="1"/>
        <end position="48"/>
    </location>
</feature>
<keyword evidence="3" id="KW-1185">Reference proteome</keyword>
<evidence type="ECO:0000313" key="2">
    <source>
        <dbReference type="EMBL" id="KAF2249608.1"/>
    </source>
</evidence>
<accession>A0A6A6IHT9</accession>
<organism evidence="2 3">
    <name type="scientific">Trematosphaeria pertusa</name>
    <dbReference type="NCBI Taxonomy" id="390896"/>
    <lineage>
        <taxon>Eukaryota</taxon>
        <taxon>Fungi</taxon>
        <taxon>Dikarya</taxon>
        <taxon>Ascomycota</taxon>
        <taxon>Pezizomycotina</taxon>
        <taxon>Dothideomycetes</taxon>
        <taxon>Pleosporomycetidae</taxon>
        <taxon>Pleosporales</taxon>
        <taxon>Massarineae</taxon>
        <taxon>Trematosphaeriaceae</taxon>
        <taxon>Trematosphaeria</taxon>
    </lineage>
</organism>
<dbReference type="RefSeq" id="XP_033684612.1">
    <property type="nucleotide sequence ID" value="XM_033828756.1"/>
</dbReference>
<dbReference type="AlphaFoldDB" id="A0A6A6IHT9"/>
<sequence length="157" mass="16857">MFSTQPEATSALEKSAAHNSSPAMPEKATPSKTTPTEPPNANTSKPLTFHKMSNEYPAYQAWVENGGLIAFADSQGLKPDFLDYLANLPIEVTLAYGRELERIPGLRAQKNAYEKSLGGGCSVESCYAIMEAAGDYGLYDVSSDEEGAVEKSVSARL</sequence>
<gene>
    <name evidence="2" type="ORF">BU26DRAFT_518210</name>
</gene>
<protein>
    <submittedName>
        <fullName evidence="2">Uncharacterized protein</fullName>
    </submittedName>
</protein>
<name>A0A6A6IHT9_9PLEO</name>
<feature type="compositionally biased region" description="Polar residues" evidence="1">
    <location>
        <begin position="30"/>
        <end position="46"/>
    </location>
</feature>
<dbReference type="EMBL" id="ML987194">
    <property type="protein sequence ID" value="KAF2249608.1"/>
    <property type="molecule type" value="Genomic_DNA"/>
</dbReference>
<evidence type="ECO:0000256" key="1">
    <source>
        <dbReference type="SAM" id="MobiDB-lite"/>
    </source>
</evidence>
<dbReference type="GeneID" id="54582086"/>